<name>E0XUV3_9DELT</name>
<evidence type="ECO:0000313" key="1">
    <source>
        <dbReference type="EMBL" id="ADI18194.1"/>
    </source>
</evidence>
<dbReference type="AlphaFoldDB" id="E0XUV3"/>
<sequence>MLLGHQNLRFYCLKTNDRIINRPSFQDNLLITPCAKHPGLVEDSGVEPLTSCLQSRRSTS</sequence>
<proteinExistence type="predicted"/>
<reference evidence="1" key="1">
    <citation type="journal article" date="2011" name="Environ. Microbiol.">
        <title>Time-series analyses of Monterey Bay coastal microbial picoplankton using a 'genome proxy' microarray.</title>
        <authorList>
            <person name="Rich V.I."/>
            <person name="Pham V.D."/>
            <person name="Eppley J."/>
            <person name="Shi Y."/>
            <person name="DeLong E.F."/>
        </authorList>
    </citation>
    <scope>NUCLEOTIDE SEQUENCE</scope>
</reference>
<dbReference type="EMBL" id="GU474883">
    <property type="protein sequence ID" value="ADI18194.1"/>
    <property type="molecule type" value="Genomic_DNA"/>
</dbReference>
<accession>E0XUV3</accession>
<organism evidence="1">
    <name type="scientific">uncultured delta proteobacterium HF0200_39N20</name>
    <dbReference type="NCBI Taxonomy" id="710833"/>
    <lineage>
        <taxon>Bacteria</taxon>
        <taxon>Deltaproteobacteria</taxon>
        <taxon>environmental samples</taxon>
    </lineage>
</organism>
<protein>
    <submittedName>
        <fullName evidence="1">Uncharacterized protein</fullName>
    </submittedName>
</protein>